<keyword evidence="1" id="KW-0560">Oxidoreductase</keyword>
<evidence type="ECO:0000256" key="2">
    <source>
        <dbReference type="ARBA" id="ARBA00023027"/>
    </source>
</evidence>
<dbReference type="Gene3D" id="3.20.20.220">
    <property type="match status" value="1"/>
</dbReference>
<feature type="domain" description="Proline dehydrogenase" evidence="5">
    <location>
        <begin position="140"/>
        <end position="356"/>
    </location>
</feature>
<proteinExistence type="predicted"/>
<dbReference type="Pfam" id="PF00171">
    <property type="entry name" value="Aldedh"/>
    <property type="match status" value="1"/>
</dbReference>
<dbReference type="Gene3D" id="3.40.605.10">
    <property type="entry name" value="Aldehyde Dehydrogenase, Chain A, domain 1"/>
    <property type="match status" value="1"/>
</dbReference>
<dbReference type="InterPro" id="IPR029041">
    <property type="entry name" value="FAD-linked_oxidoreductase-like"/>
</dbReference>
<evidence type="ECO:0000313" key="7">
    <source>
        <dbReference type="Proteomes" id="UP000072189"/>
    </source>
</evidence>
<dbReference type="InterPro" id="IPR050485">
    <property type="entry name" value="Proline_metab_enzyme"/>
</dbReference>
<name>A0A147F4K8_MICTE</name>
<evidence type="ECO:0000259" key="5">
    <source>
        <dbReference type="Pfam" id="PF01619"/>
    </source>
</evidence>
<organism evidence="6 7">
    <name type="scientific">Microbacterium testaceum</name>
    <name type="common">Aureobacterium testaceum</name>
    <name type="synonym">Brevibacterium testaceum</name>
    <dbReference type="NCBI Taxonomy" id="2033"/>
    <lineage>
        <taxon>Bacteria</taxon>
        <taxon>Bacillati</taxon>
        <taxon>Actinomycetota</taxon>
        <taxon>Actinomycetes</taxon>
        <taxon>Micrococcales</taxon>
        <taxon>Microbacteriaceae</taxon>
        <taxon>Microbacterium</taxon>
    </lineage>
</organism>
<dbReference type="PANTHER" id="PTHR42862">
    <property type="entry name" value="DELTA-1-PYRROLINE-5-CARBOXYLATE DEHYDROGENASE 1, ISOFORM A-RELATED"/>
    <property type="match status" value="1"/>
</dbReference>
<evidence type="ECO:0000256" key="1">
    <source>
        <dbReference type="ARBA" id="ARBA00023002"/>
    </source>
</evidence>
<dbReference type="InterPro" id="IPR015590">
    <property type="entry name" value="Aldehyde_DH_dom"/>
</dbReference>
<protein>
    <submittedName>
        <fullName evidence="6">Uncharacterized protein</fullName>
    </submittedName>
</protein>
<dbReference type="PATRIC" id="fig|2033.7.peg.3794"/>
<dbReference type="GO" id="GO:0009898">
    <property type="term" value="C:cytoplasmic side of plasma membrane"/>
    <property type="evidence" value="ECO:0007669"/>
    <property type="project" value="TreeGrafter"/>
</dbReference>
<dbReference type="Pfam" id="PF01619">
    <property type="entry name" value="Pro_dh"/>
    <property type="match status" value="1"/>
</dbReference>
<feature type="domain" description="Aldehyde dehydrogenase" evidence="4">
    <location>
        <begin position="586"/>
        <end position="996"/>
    </location>
</feature>
<dbReference type="AlphaFoldDB" id="A0A147F4K8"/>
<feature type="region of interest" description="Disordered" evidence="3">
    <location>
        <begin position="406"/>
        <end position="435"/>
    </location>
</feature>
<dbReference type="InterPro" id="IPR016161">
    <property type="entry name" value="Ald_DH/histidinol_DH"/>
</dbReference>
<dbReference type="PANTHER" id="PTHR42862:SF1">
    <property type="entry name" value="DELTA-1-PYRROLINE-5-CARBOXYLATE DEHYDROGENASE 2, ISOFORM A-RELATED"/>
    <property type="match status" value="1"/>
</dbReference>
<dbReference type="InterPro" id="IPR016163">
    <property type="entry name" value="Ald_DH_C"/>
</dbReference>
<comment type="caution">
    <text evidence="6">The sequence shown here is derived from an EMBL/GenBank/DDBJ whole genome shotgun (WGS) entry which is preliminary data.</text>
</comment>
<dbReference type="GO" id="GO:0003842">
    <property type="term" value="F:L-glutamate gamma-semialdehyde dehydrogenase activity"/>
    <property type="evidence" value="ECO:0007669"/>
    <property type="project" value="TreeGrafter"/>
</dbReference>
<feature type="compositionally biased region" description="Acidic residues" evidence="3">
    <location>
        <begin position="417"/>
        <end position="434"/>
    </location>
</feature>
<dbReference type="Proteomes" id="UP000072189">
    <property type="component" value="Unassembled WGS sequence"/>
</dbReference>
<sequence>MPRLTDMSIEDPRATGFTLSSAVPVRAAARVAAFSTAPRELPDPAVAAFVAAAADGVLRPEGATAAAAALHRLAGEVPAILPWFARGALQFGGAVAPVMPAPVVPLARRALRDLIAGLTVDARPERLGAALAAFGAHGGTTDVRLVGPAVLGESAARRRVDGIRALVSRDDVDRVTLSVADATGGASRWAFDADVDAAAERLLPLFLAAAEHATHLTLAVEGRDDLDRTVAVLTRVLEEPRLRETPAGIALPIAVVESVDAVRELAAWARQRADDGGARLTVRLDDAPLHTADALTSARHGWVAPAITRRDDIDAQAVRALREAFSTRGREGLAVEFATGDPERAALALAVADDTDAALTLAVPAGASWTPDDSFVVTVAAVHPDDLDIVAARLTAAYADAVAASPDLPVASPGPGEPEDADAAQDTMPLDDLEGGLFAPETAAVAARAHRAVSAAEGPAPTGRVAQRSVVTDPAILRDPADADAADAGLTQAVLGIAREAAASGDTSALGPDVQQMLFGGQAFVDTAVFSVRESPEVAGGAPGFRNVADTDPGVAEDRAWALAAISRASGSTAGDATAAAGRIDDEAGLDAALARVREAAEPWGALAAADRATVLQSAARALEDRRAELIEVLASEAGVLVDEADIEVSQAVDAAAYYAVTAKELDRVAGAVFVPDRVTVVAPRWNAPVGLCAAETLAALAAGSGVLLTPSPRARRAGAVVAEALWAAGVPRDLLTYADLNEEASGRALIVHPGVDRVLLAGARTTAERFAEWRPSLPLQGFTAGRNAVIVAPSADIDEAVADIVEGAFARAGQSATAASLVILVGAVARSSRFLDQLKDAVTSLRVGPADDPLSDVGPLVEEPAGEVRRALTVLAEGERWLVQPRELDLGPDMAGRFWTPGVRTGVSAGSHLTRAAVAAPVLGILHAPTLTRAIDLQNAIGSGYVAGLHTRDAADLEDWLDRAEAAVLRVNRPTTGAVVQREPVGGWGEAAVGGGAMSGGPNRLVTLGSWRPSSGGASSSTLHLRGLDSRITALIEAAQPTLSYEAFDWLRRGALSDAVAWDREFGRVKDVSRLGVERNLWRYRPADVAVRATADAAWQSVLRVLVAAVRSGSTFSLSSPVGLPAAVRHLLGDAGVAVSVESDAEWLQRLAGGIPDAETAEGDEESGVPDAADEPAFVAPRPTRVRLVGPAATTAALRDAVAETVEGDVSLTVYADEVTTAGRLELLPFLREQAVSIAALRFGHRDAWSAEVI</sequence>
<dbReference type="SUPFAM" id="SSF53720">
    <property type="entry name" value="ALDH-like"/>
    <property type="match status" value="1"/>
</dbReference>
<dbReference type="InterPro" id="IPR002872">
    <property type="entry name" value="Proline_DH_dom"/>
</dbReference>
<dbReference type="EMBL" id="LDRV01000098">
    <property type="protein sequence ID" value="KTS08800.1"/>
    <property type="molecule type" value="Genomic_DNA"/>
</dbReference>
<evidence type="ECO:0000259" key="4">
    <source>
        <dbReference type="Pfam" id="PF00171"/>
    </source>
</evidence>
<gene>
    <name evidence="6" type="ORF">RSA3_14750</name>
</gene>
<dbReference type="GO" id="GO:0010133">
    <property type="term" value="P:L-proline catabolic process to L-glutamate"/>
    <property type="evidence" value="ECO:0007669"/>
    <property type="project" value="TreeGrafter"/>
</dbReference>
<keyword evidence="2" id="KW-0520">NAD</keyword>
<evidence type="ECO:0000313" key="6">
    <source>
        <dbReference type="EMBL" id="KTS08800.1"/>
    </source>
</evidence>
<dbReference type="GO" id="GO:0004657">
    <property type="term" value="F:proline dehydrogenase activity"/>
    <property type="evidence" value="ECO:0007669"/>
    <property type="project" value="UniProtKB-ARBA"/>
</dbReference>
<dbReference type="InterPro" id="IPR016162">
    <property type="entry name" value="Ald_DH_N"/>
</dbReference>
<dbReference type="SUPFAM" id="SSF51730">
    <property type="entry name" value="FAD-linked oxidoreductase"/>
    <property type="match status" value="1"/>
</dbReference>
<reference evidence="6 7" key="1">
    <citation type="journal article" date="2016" name="Front. Microbiol.">
        <title>Genomic Resource of Rice Seed Associated Bacteria.</title>
        <authorList>
            <person name="Midha S."/>
            <person name="Bansal K."/>
            <person name="Sharma S."/>
            <person name="Kumar N."/>
            <person name="Patil P.P."/>
            <person name="Chaudhry V."/>
            <person name="Patil P.B."/>
        </authorList>
    </citation>
    <scope>NUCLEOTIDE SEQUENCE [LARGE SCALE GENOMIC DNA]</scope>
    <source>
        <strain evidence="6 7">RSA3</strain>
    </source>
</reference>
<evidence type="ECO:0000256" key="3">
    <source>
        <dbReference type="SAM" id="MobiDB-lite"/>
    </source>
</evidence>
<accession>A0A147F4K8</accession>
<dbReference type="Gene3D" id="3.40.309.10">
    <property type="entry name" value="Aldehyde Dehydrogenase, Chain A, domain 2"/>
    <property type="match status" value="1"/>
</dbReference>